<feature type="domain" description="Type II secretion system protein GspF" evidence="9">
    <location>
        <begin position="70"/>
        <end position="191"/>
    </location>
</feature>
<feature type="transmembrane region" description="Helical" evidence="8">
    <location>
        <begin position="167"/>
        <end position="190"/>
    </location>
</feature>
<evidence type="ECO:0000313" key="11">
    <source>
        <dbReference type="Proteomes" id="UP000005730"/>
    </source>
</evidence>
<dbReference type="AlphaFoldDB" id="H0URE0"/>
<dbReference type="RefSeq" id="WP_006583390.1">
    <property type="nucleotide sequence ID" value="NZ_CM001377.1"/>
</dbReference>
<feature type="transmembrane region" description="Helical" evidence="8">
    <location>
        <begin position="210"/>
        <end position="239"/>
    </location>
</feature>
<protein>
    <submittedName>
        <fullName evidence="10">Type II secretory pathway, component PulF</fullName>
    </submittedName>
</protein>
<evidence type="ECO:0000256" key="4">
    <source>
        <dbReference type="ARBA" id="ARBA00022519"/>
    </source>
</evidence>
<dbReference type="STRING" id="926567.TheveDRAFT_0745"/>
<dbReference type="GO" id="GO:0015628">
    <property type="term" value="P:protein secretion by the type II secretion system"/>
    <property type="evidence" value="ECO:0007669"/>
    <property type="project" value="TreeGrafter"/>
</dbReference>
<dbReference type="InterPro" id="IPR003004">
    <property type="entry name" value="GspF/PilC"/>
</dbReference>
<evidence type="ECO:0000256" key="7">
    <source>
        <dbReference type="ARBA" id="ARBA00023136"/>
    </source>
</evidence>
<evidence type="ECO:0000256" key="8">
    <source>
        <dbReference type="SAM" id="Phobius"/>
    </source>
</evidence>
<gene>
    <name evidence="10" type="ORF">TheveDRAFT_0745</name>
</gene>
<keyword evidence="11" id="KW-1185">Reference proteome</keyword>
<dbReference type="GO" id="GO:0005886">
    <property type="term" value="C:plasma membrane"/>
    <property type="evidence" value="ECO:0007669"/>
    <property type="project" value="UniProtKB-SubCell"/>
</dbReference>
<dbReference type="EMBL" id="CM001377">
    <property type="protein sequence ID" value="EHM09896.1"/>
    <property type="molecule type" value="Genomic_DNA"/>
</dbReference>
<keyword evidence="6 8" id="KW-1133">Transmembrane helix</keyword>
<evidence type="ECO:0000259" key="9">
    <source>
        <dbReference type="Pfam" id="PF00482"/>
    </source>
</evidence>
<feature type="domain" description="Type II secretion system protein GspF" evidence="9">
    <location>
        <begin position="273"/>
        <end position="393"/>
    </location>
</feature>
<dbReference type="PRINTS" id="PR00812">
    <property type="entry name" value="BCTERIALGSPF"/>
</dbReference>
<name>H0URE0_9BACT</name>
<evidence type="ECO:0000256" key="1">
    <source>
        <dbReference type="ARBA" id="ARBA00004429"/>
    </source>
</evidence>
<feature type="transmembrane region" description="Helical" evidence="8">
    <location>
        <begin position="375"/>
        <end position="398"/>
    </location>
</feature>
<evidence type="ECO:0000256" key="2">
    <source>
        <dbReference type="ARBA" id="ARBA00005745"/>
    </source>
</evidence>
<dbReference type="eggNOG" id="COG1459">
    <property type="taxonomic scope" value="Bacteria"/>
</dbReference>
<dbReference type="FunFam" id="1.20.81.30:FF:000001">
    <property type="entry name" value="Type II secretion system protein F"/>
    <property type="match status" value="2"/>
</dbReference>
<evidence type="ECO:0000256" key="6">
    <source>
        <dbReference type="ARBA" id="ARBA00022989"/>
    </source>
</evidence>
<evidence type="ECO:0000256" key="3">
    <source>
        <dbReference type="ARBA" id="ARBA00022475"/>
    </source>
</evidence>
<dbReference type="Pfam" id="PF00482">
    <property type="entry name" value="T2SSF"/>
    <property type="match status" value="2"/>
</dbReference>
<sequence>MKFEYRARSAEGVQSGVLEAGSREAALSLMKGRGWVPLELKEVPEEGSRPFGGFSFLQPKVKLKDLAVAFRQLSTMISAGITVAGALNIIKEQVHSRALSSAFETVSRGVMGGRGLADAMSADKAFSPLVISLIRAGEEGGVLDLSLQRLATLLEKQEALRKKISSALVYPMVVLSICVMVMGILVFVVIPRFSQVFTQMGIELPLVTRLVFAFALGARDNGFLIVLILAVLAVLVMLLKRIPAFKAKWDRVKLRIPLIGDVIYKGIMARSFRTLGTLVSSGVPILRCLDMAAGVANNHFVGGAFQKLKEGAEKGVPLNIVAKREALFPPMVCHMVAIGEETGKLEEMLEKVADWYDMELEEKVKALTSALEPMLILFVGGVVAVVAMSIFFPIISAIQSLM</sequence>
<comment type="similarity">
    <text evidence="2">Belongs to the GSP F family.</text>
</comment>
<keyword evidence="7 8" id="KW-0472">Membrane</keyword>
<keyword evidence="3" id="KW-1003">Cell membrane</keyword>
<accession>H0URE0</accession>
<dbReference type="Gene3D" id="1.20.81.30">
    <property type="entry name" value="Type II secretion system (T2SS), domain F"/>
    <property type="match status" value="2"/>
</dbReference>
<dbReference type="PANTHER" id="PTHR30012">
    <property type="entry name" value="GENERAL SECRETION PATHWAY PROTEIN"/>
    <property type="match status" value="1"/>
</dbReference>
<dbReference type="OrthoDB" id="9805682at2"/>
<keyword evidence="5 8" id="KW-0812">Transmembrane</keyword>
<organism evidence="10 11">
    <name type="scientific">Thermanaerovibrio velox DSM 12556</name>
    <dbReference type="NCBI Taxonomy" id="926567"/>
    <lineage>
        <taxon>Bacteria</taxon>
        <taxon>Thermotogati</taxon>
        <taxon>Synergistota</taxon>
        <taxon>Synergistia</taxon>
        <taxon>Synergistales</taxon>
        <taxon>Synergistaceae</taxon>
        <taxon>Thermanaerovibrio</taxon>
    </lineage>
</organism>
<dbReference type="Proteomes" id="UP000005730">
    <property type="component" value="Chromosome"/>
</dbReference>
<keyword evidence="4" id="KW-0997">Cell inner membrane</keyword>
<evidence type="ECO:0000313" key="10">
    <source>
        <dbReference type="EMBL" id="EHM09896.1"/>
    </source>
</evidence>
<proteinExistence type="inferred from homology"/>
<dbReference type="HOGENOM" id="CLU_035032_2_1_0"/>
<dbReference type="PANTHER" id="PTHR30012:SF0">
    <property type="entry name" value="TYPE II SECRETION SYSTEM PROTEIN F-RELATED"/>
    <property type="match status" value="1"/>
</dbReference>
<dbReference type="InterPro" id="IPR018076">
    <property type="entry name" value="T2SS_GspF_dom"/>
</dbReference>
<reference evidence="10 11" key="1">
    <citation type="submission" date="2011-10" db="EMBL/GenBank/DDBJ databases">
        <title>The Noncontiguous Finished genome of Thermanaerovibrio velox DSM 12556.</title>
        <authorList>
            <consortium name="US DOE Joint Genome Institute (JGI-PGF)"/>
            <person name="Lucas S."/>
            <person name="Copeland A."/>
            <person name="Lapidus A."/>
            <person name="Glavina del Rio T."/>
            <person name="Dalin E."/>
            <person name="Tice H."/>
            <person name="Bruce D."/>
            <person name="Goodwin L."/>
            <person name="Pitluck S."/>
            <person name="Peters L."/>
            <person name="Mikhailova N."/>
            <person name="Teshima H."/>
            <person name="Kyrpides N."/>
            <person name="Mavromatis K."/>
            <person name="Ivanova N."/>
            <person name="Markowitz V."/>
            <person name="Cheng J.-F."/>
            <person name="Hugenholtz P."/>
            <person name="Woyke T."/>
            <person name="Wu D."/>
            <person name="Spring S."/>
            <person name="Brambilla E.-M."/>
            <person name="Klenk H.-P."/>
            <person name="Eisen J.A."/>
        </authorList>
    </citation>
    <scope>NUCLEOTIDE SEQUENCE [LARGE SCALE GENOMIC DNA]</scope>
    <source>
        <strain evidence="10 11">DSM 12556</strain>
    </source>
</reference>
<evidence type="ECO:0000256" key="5">
    <source>
        <dbReference type="ARBA" id="ARBA00022692"/>
    </source>
</evidence>
<comment type="subcellular location">
    <subcellularLocation>
        <location evidence="1">Cell inner membrane</location>
        <topology evidence="1">Multi-pass membrane protein</topology>
    </subcellularLocation>
</comment>
<dbReference type="InterPro" id="IPR042094">
    <property type="entry name" value="T2SS_GspF_sf"/>
</dbReference>